<evidence type="ECO:0000256" key="4">
    <source>
        <dbReference type="ARBA" id="ARBA00022691"/>
    </source>
</evidence>
<evidence type="ECO:0000256" key="3">
    <source>
        <dbReference type="ARBA" id="ARBA00022679"/>
    </source>
</evidence>
<dbReference type="InterPro" id="IPR051198">
    <property type="entry name" value="BchE-like"/>
</dbReference>
<evidence type="ECO:0000256" key="7">
    <source>
        <dbReference type="ARBA" id="ARBA00023014"/>
    </source>
</evidence>
<organism evidence="9 10">
    <name type="scientific">Morganella psychrotolerans</name>
    <dbReference type="NCBI Taxonomy" id="368603"/>
    <lineage>
        <taxon>Bacteria</taxon>
        <taxon>Pseudomonadati</taxon>
        <taxon>Pseudomonadota</taxon>
        <taxon>Gammaproteobacteria</taxon>
        <taxon>Enterobacterales</taxon>
        <taxon>Morganellaceae</taxon>
        <taxon>Morganella</taxon>
    </lineage>
</organism>
<dbReference type="SFLD" id="SFLDG01123">
    <property type="entry name" value="methyltransferase_(Class_B)"/>
    <property type="match status" value="1"/>
</dbReference>
<dbReference type="Proteomes" id="UP000092377">
    <property type="component" value="Unassembled WGS sequence"/>
</dbReference>
<dbReference type="SMART" id="SM00729">
    <property type="entry name" value="Elp3"/>
    <property type="match status" value="1"/>
</dbReference>
<keyword evidence="6" id="KW-0408">Iron</keyword>
<keyword evidence="2" id="KW-0489">Methyltransferase</keyword>
<feature type="domain" description="Radical SAM core" evidence="8">
    <location>
        <begin position="149"/>
        <end position="375"/>
    </location>
</feature>
<dbReference type="EMBL" id="LZEY01000023">
    <property type="protein sequence ID" value="OBU07730.1"/>
    <property type="molecule type" value="Genomic_DNA"/>
</dbReference>
<dbReference type="InterPro" id="IPR006638">
    <property type="entry name" value="Elp3/MiaA/NifB-like_rSAM"/>
</dbReference>
<evidence type="ECO:0000313" key="9">
    <source>
        <dbReference type="EMBL" id="OBU07730.1"/>
    </source>
</evidence>
<dbReference type="InterPro" id="IPR058240">
    <property type="entry name" value="rSAM_sf"/>
</dbReference>
<dbReference type="GO" id="GO:0051539">
    <property type="term" value="F:4 iron, 4 sulfur cluster binding"/>
    <property type="evidence" value="ECO:0007669"/>
    <property type="project" value="UniProtKB-KW"/>
</dbReference>
<dbReference type="InterPro" id="IPR023404">
    <property type="entry name" value="rSAM_horseshoe"/>
</dbReference>
<sequence>MNIVLIYPNMGDYRTKDAMTPLAIGILAALSPGHCLTFYDDRLERIPDSLPDADLIAISVETFTARRSYQLADKFRQQGKKVALGGCHITFMPDEAESHADTLLLGDAEGAWEQMLNDAARGTLRPRYQGDHTRPLTEYKLDRQIFAGKRYAPISLVQYSRGCRFACDFCSIHAFYPGRVRTRPAAQVREEILSLPANRFILFVDDNLFSGRRALNDFLQMLAPLKRCWGCQISIDIARDESMLDALAQAGCGFVLIGFESLNSANLRQMGKSWNHSAGDYAAVVAALHQRGIGIYGTFIFGYDDDTPDTIAQCLRFAQENRLEVANFNLLNPTPGTALYDRLKSQGRLLSPHWWIDPDYRYGDPVFTPGGMSTEQLTTLCFQTKTRFYRFGSVIRRLCRFSPRRSWRTLWVAWLVNIVSHREIARKQGKQPGEKA</sequence>
<evidence type="ECO:0000256" key="1">
    <source>
        <dbReference type="ARBA" id="ARBA00001966"/>
    </source>
</evidence>
<dbReference type="GO" id="GO:0046872">
    <property type="term" value="F:metal ion binding"/>
    <property type="evidence" value="ECO:0007669"/>
    <property type="project" value="UniProtKB-KW"/>
</dbReference>
<dbReference type="SUPFAM" id="SSF102114">
    <property type="entry name" value="Radical SAM enzymes"/>
    <property type="match status" value="1"/>
</dbReference>
<evidence type="ECO:0000256" key="5">
    <source>
        <dbReference type="ARBA" id="ARBA00022723"/>
    </source>
</evidence>
<keyword evidence="4" id="KW-0949">S-adenosyl-L-methionine</keyword>
<dbReference type="InterPro" id="IPR034466">
    <property type="entry name" value="Methyltransferase_Class_B"/>
</dbReference>
<proteinExistence type="predicted"/>
<evidence type="ECO:0000259" key="8">
    <source>
        <dbReference type="PROSITE" id="PS51918"/>
    </source>
</evidence>
<comment type="caution">
    <text evidence="9">The sequence shown here is derived from an EMBL/GenBank/DDBJ whole genome shotgun (WGS) entry which is preliminary data.</text>
</comment>
<dbReference type="GO" id="GO:0003824">
    <property type="term" value="F:catalytic activity"/>
    <property type="evidence" value="ECO:0007669"/>
    <property type="project" value="InterPro"/>
</dbReference>
<reference evidence="10" key="1">
    <citation type="submission" date="2016-06" db="EMBL/GenBank/DDBJ databases">
        <authorList>
            <person name="Butler K."/>
        </authorList>
    </citation>
    <scope>NUCLEOTIDE SEQUENCE [LARGE SCALE GENOMIC DNA]</scope>
    <source>
        <strain evidence="10">GCSL-Mp20</strain>
    </source>
</reference>
<keyword evidence="7" id="KW-0411">Iron-sulfur</keyword>
<dbReference type="Gene3D" id="3.80.30.20">
    <property type="entry name" value="tm_1862 like domain"/>
    <property type="match status" value="1"/>
</dbReference>
<dbReference type="Pfam" id="PF04055">
    <property type="entry name" value="Radical_SAM"/>
    <property type="match status" value="1"/>
</dbReference>
<dbReference type="InterPro" id="IPR007197">
    <property type="entry name" value="rSAM"/>
</dbReference>
<dbReference type="PROSITE" id="PS51918">
    <property type="entry name" value="RADICAL_SAM"/>
    <property type="match status" value="1"/>
</dbReference>
<keyword evidence="10" id="KW-1185">Reference proteome</keyword>
<dbReference type="PANTHER" id="PTHR43409">
    <property type="entry name" value="ANAEROBIC MAGNESIUM-PROTOPORPHYRIN IX MONOMETHYL ESTER CYCLASE-RELATED"/>
    <property type="match status" value="1"/>
</dbReference>
<evidence type="ECO:0000256" key="2">
    <source>
        <dbReference type="ARBA" id="ARBA00022603"/>
    </source>
</evidence>
<keyword evidence="3" id="KW-0808">Transferase</keyword>
<dbReference type="GO" id="GO:0005829">
    <property type="term" value="C:cytosol"/>
    <property type="evidence" value="ECO:0007669"/>
    <property type="project" value="TreeGrafter"/>
</dbReference>
<dbReference type="SFLD" id="SFLDS00029">
    <property type="entry name" value="Radical_SAM"/>
    <property type="match status" value="1"/>
</dbReference>
<evidence type="ECO:0000313" key="10">
    <source>
        <dbReference type="Proteomes" id="UP000092377"/>
    </source>
</evidence>
<dbReference type="PANTHER" id="PTHR43409:SF7">
    <property type="entry name" value="BLL1977 PROTEIN"/>
    <property type="match status" value="1"/>
</dbReference>
<dbReference type="OrthoDB" id="9801424at2"/>
<comment type="cofactor">
    <cofactor evidence="1">
        <name>[4Fe-4S] cluster</name>
        <dbReference type="ChEBI" id="CHEBI:49883"/>
    </cofactor>
</comment>
<gene>
    <name evidence="9" type="ORF">AYY18_05765</name>
</gene>
<dbReference type="Gene3D" id="3.40.50.280">
    <property type="entry name" value="Cobalamin-binding domain"/>
    <property type="match status" value="1"/>
</dbReference>
<keyword evidence="5" id="KW-0479">Metal-binding</keyword>
<dbReference type="SFLD" id="SFLDG01082">
    <property type="entry name" value="B12-binding_domain_containing"/>
    <property type="match status" value="1"/>
</dbReference>
<evidence type="ECO:0000256" key="6">
    <source>
        <dbReference type="ARBA" id="ARBA00023004"/>
    </source>
</evidence>
<dbReference type="CDD" id="cd01335">
    <property type="entry name" value="Radical_SAM"/>
    <property type="match status" value="1"/>
</dbReference>
<protein>
    <submittedName>
        <fullName evidence="9">B12-binding domain-containing radical SAM protein</fullName>
    </submittedName>
</protein>
<dbReference type="AlphaFoldDB" id="A0A1B8HF80"/>
<name>A0A1B8HF80_9GAMM</name>
<accession>A0A1B8HF80</accession>